<dbReference type="Gene3D" id="1.10.405.10">
    <property type="entry name" value="Guanine Nucleotide Dissociation Inhibitor, domain 1"/>
    <property type="match status" value="1"/>
</dbReference>
<dbReference type="InterPro" id="IPR036188">
    <property type="entry name" value="FAD/NAD-bd_sf"/>
</dbReference>
<dbReference type="GeneID" id="19983592"/>
<feature type="domain" description="Amine oxidase" evidence="7">
    <location>
        <begin position="15"/>
        <end position="458"/>
    </location>
</feature>
<dbReference type="AlphaFoldDB" id="V9D8Q1"/>
<keyword evidence="3 6" id="KW-0560">Oxidoreductase</keyword>
<proteinExistence type="inferred from homology"/>
<comment type="catalytic activity">
    <reaction evidence="4">
        <text>a secondary aliphatic amine + O2 + H2O = a primary amine + an aldehyde + H2O2</text>
        <dbReference type="Rhea" id="RHEA:26414"/>
        <dbReference type="ChEBI" id="CHEBI:15377"/>
        <dbReference type="ChEBI" id="CHEBI:15379"/>
        <dbReference type="ChEBI" id="CHEBI:16240"/>
        <dbReference type="ChEBI" id="CHEBI:17478"/>
        <dbReference type="ChEBI" id="CHEBI:58855"/>
        <dbReference type="ChEBI" id="CHEBI:65296"/>
        <dbReference type="EC" id="1.4.3.4"/>
    </reaction>
</comment>
<dbReference type="PRINTS" id="PR00757">
    <property type="entry name" value="AMINEOXDASEF"/>
</dbReference>
<dbReference type="Gene3D" id="3.50.50.60">
    <property type="entry name" value="FAD/NAD(P)-binding domain"/>
    <property type="match status" value="1"/>
</dbReference>
<dbReference type="VEuPathDB" id="FungiDB:G647_05099"/>
<evidence type="ECO:0000313" key="8">
    <source>
        <dbReference type="EMBL" id="ETI23299.1"/>
    </source>
</evidence>
<feature type="binding site" evidence="5">
    <location>
        <position position="16"/>
    </location>
    <ligand>
        <name>FAD</name>
        <dbReference type="ChEBI" id="CHEBI:57692"/>
    </ligand>
</feature>
<dbReference type="Pfam" id="PF01593">
    <property type="entry name" value="Amino_oxidase"/>
    <property type="match status" value="1"/>
</dbReference>
<feature type="binding site" evidence="5">
    <location>
        <position position="243"/>
    </location>
    <ligand>
        <name>FAD</name>
        <dbReference type="ChEBI" id="CHEBI:57692"/>
    </ligand>
</feature>
<feature type="binding site" evidence="5">
    <location>
        <position position="351"/>
    </location>
    <ligand>
        <name>substrate</name>
    </ligand>
</feature>
<dbReference type="Proteomes" id="UP000030678">
    <property type="component" value="Unassembled WGS sequence"/>
</dbReference>
<dbReference type="SUPFAM" id="SSF51905">
    <property type="entry name" value="FAD/NAD(P)-binding domain"/>
    <property type="match status" value="1"/>
</dbReference>
<comment type="cofactor">
    <cofactor evidence="1 6">
        <name>FAD</name>
        <dbReference type="ChEBI" id="CHEBI:57692"/>
    </cofactor>
</comment>
<sequence>MTQPIYDVAIVGAGLSGLQAARTVHQEGLSYVVLEARDRVGGRTLTARSSGTGSAKAELGAAWINDTNQSRMWALAEELGLHTMVQNTKGHVVVQDFDGSLVKFPYGDAPKYRSDQDTESCVSIRDLVENLSTTQSPSIFSAGPHRDHLDSISFETFLHRSRLTDKALATAQVWTHAMLGVDPSEVSALYFIEYCAAGGGLMTMRSDGKGGGQYLRIREGTSAFAEGLVKKLNAGSVKLSSPVAEVHQGSDETVSISTRGPTPQTYVARRVIVSIPTPVYKTLKFTPALPVAKGAIVNRTRYGFYTKYIVNFREAFWTDDNLCGLAQSFVGPVSVFRDTSLGHDQPALTCFLGGSFGRKWAMQDAEGKKASVLKQIGDVFAAGRDISGLVVDAVESPWMEEEFSGWGCPCANLPPGLLAHGWDALCEPFGHVFFVGTELSKVWRGYMEGAVRSGESGALQAIAHLRAGKQQTSKL</sequence>
<evidence type="ECO:0000313" key="9">
    <source>
        <dbReference type="Proteomes" id="UP000030678"/>
    </source>
</evidence>
<dbReference type="GO" id="GO:0097621">
    <property type="term" value="F:monoamine oxidase activity"/>
    <property type="evidence" value="ECO:0007669"/>
    <property type="project" value="UniProtKB-EC"/>
</dbReference>
<comment type="similarity">
    <text evidence="2 6">Belongs to the flavin monoamine oxidase family.</text>
</comment>
<keyword evidence="6" id="KW-0285">Flavoprotein</keyword>
<dbReference type="PANTHER" id="PTHR43563">
    <property type="entry name" value="AMINE OXIDASE"/>
    <property type="match status" value="1"/>
</dbReference>
<reference evidence="8 9" key="1">
    <citation type="submission" date="2013-03" db="EMBL/GenBank/DDBJ databases">
        <title>The Genome Sequence of Cladophialophora carrionii CBS 160.54.</title>
        <authorList>
            <consortium name="The Broad Institute Genomics Platform"/>
            <person name="Cuomo C."/>
            <person name="de Hoog S."/>
            <person name="Gorbushina A."/>
            <person name="Walker B."/>
            <person name="Young S.K."/>
            <person name="Zeng Q."/>
            <person name="Gargeya S."/>
            <person name="Fitzgerald M."/>
            <person name="Haas B."/>
            <person name="Abouelleil A."/>
            <person name="Allen A.W."/>
            <person name="Alvarado L."/>
            <person name="Arachchi H.M."/>
            <person name="Berlin A.M."/>
            <person name="Chapman S.B."/>
            <person name="Gainer-Dewar J."/>
            <person name="Goldberg J."/>
            <person name="Griggs A."/>
            <person name="Gujja S."/>
            <person name="Hansen M."/>
            <person name="Howarth C."/>
            <person name="Imamovic A."/>
            <person name="Ireland A."/>
            <person name="Larimer J."/>
            <person name="McCowan C."/>
            <person name="Murphy C."/>
            <person name="Pearson M."/>
            <person name="Poon T.W."/>
            <person name="Priest M."/>
            <person name="Roberts A."/>
            <person name="Saif S."/>
            <person name="Shea T."/>
            <person name="Sisk P."/>
            <person name="Sykes S."/>
            <person name="Wortman J."/>
            <person name="Nusbaum C."/>
            <person name="Birren B."/>
        </authorList>
    </citation>
    <scope>NUCLEOTIDE SEQUENCE [LARGE SCALE GENOMIC DNA]</scope>
    <source>
        <strain evidence="8 9">CBS 160.54</strain>
    </source>
</reference>
<evidence type="ECO:0000256" key="3">
    <source>
        <dbReference type="ARBA" id="ARBA00023002"/>
    </source>
</evidence>
<name>V9D8Q1_9EURO</name>
<evidence type="ECO:0000256" key="4">
    <source>
        <dbReference type="ARBA" id="ARBA00048448"/>
    </source>
</evidence>
<dbReference type="InterPro" id="IPR050703">
    <property type="entry name" value="Flavin_MAO"/>
</dbReference>
<dbReference type="InterPro" id="IPR001613">
    <property type="entry name" value="Flavin_amine_oxidase"/>
</dbReference>
<dbReference type="SUPFAM" id="SSF54373">
    <property type="entry name" value="FAD-linked reductases, C-terminal domain"/>
    <property type="match status" value="1"/>
</dbReference>
<dbReference type="RefSeq" id="XP_008727654.1">
    <property type="nucleotide sequence ID" value="XM_008729432.1"/>
</dbReference>
<evidence type="ECO:0000256" key="1">
    <source>
        <dbReference type="ARBA" id="ARBA00001974"/>
    </source>
</evidence>
<dbReference type="InterPro" id="IPR002937">
    <property type="entry name" value="Amino_oxidase"/>
</dbReference>
<dbReference type="OrthoDB" id="5046242at2759"/>
<accession>V9D8Q1</accession>
<evidence type="ECO:0000259" key="7">
    <source>
        <dbReference type="Pfam" id="PF01593"/>
    </source>
</evidence>
<dbReference type="PANTHER" id="PTHR43563:SF14">
    <property type="entry name" value="AMINE OXIDASE"/>
    <property type="match status" value="1"/>
</dbReference>
<dbReference type="Gene3D" id="3.90.660.10">
    <property type="match status" value="1"/>
</dbReference>
<dbReference type="EC" id="1.4.3.-" evidence="6"/>
<feature type="binding site" evidence="5">
    <location>
        <begin position="35"/>
        <end position="36"/>
    </location>
    <ligand>
        <name>FAD</name>
        <dbReference type="ChEBI" id="CHEBI:57692"/>
    </ligand>
</feature>
<evidence type="ECO:0000256" key="2">
    <source>
        <dbReference type="ARBA" id="ARBA00005995"/>
    </source>
</evidence>
<evidence type="ECO:0000256" key="5">
    <source>
        <dbReference type="PIRSR" id="PIRSR601613-1"/>
    </source>
</evidence>
<gene>
    <name evidence="8" type="ORF">G647_05099</name>
</gene>
<keyword evidence="6" id="KW-0274">FAD</keyword>
<evidence type="ECO:0000256" key="6">
    <source>
        <dbReference type="RuleBase" id="RU362067"/>
    </source>
</evidence>
<dbReference type="EMBL" id="KB822705">
    <property type="protein sequence ID" value="ETI23299.1"/>
    <property type="molecule type" value="Genomic_DNA"/>
</dbReference>
<organism evidence="8 9">
    <name type="scientific">Cladophialophora carrionii CBS 160.54</name>
    <dbReference type="NCBI Taxonomy" id="1279043"/>
    <lineage>
        <taxon>Eukaryota</taxon>
        <taxon>Fungi</taxon>
        <taxon>Dikarya</taxon>
        <taxon>Ascomycota</taxon>
        <taxon>Pezizomycotina</taxon>
        <taxon>Eurotiomycetes</taxon>
        <taxon>Chaetothyriomycetidae</taxon>
        <taxon>Chaetothyriales</taxon>
        <taxon>Herpotrichiellaceae</taxon>
        <taxon>Cladophialophora</taxon>
    </lineage>
</organism>
<dbReference type="HOGENOM" id="CLU_004498_0_3_1"/>
<feature type="binding site" evidence="5">
    <location>
        <position position="438"/>
    </location>
    <ligand>
        <name>FAD</name>
        <dbReference type="ChEBI" id="CHEBI:57692"/>
    </ligand>
</feature>
<protein>
    <recommendedName>
        <fullName evidence="6">Amine oxidase</fullName>
        <ecNumber evidence="6">1.4.3.-</ecNumber>
    </recommendedName>
</protein>